<dbReference type="Pfam" id="PF23728">
    <property type="entry name" value="Tubby_C_like"/>
    <property type="match status" value="1"/>
</dbReference>
<evidence type="ECO:0000313" key="3">
    <source>
        <dbReference type="Proteomes" id="UP000283095"/>
    </source>
</evidence>
<accession>A0A3T0KMU3</accession>
<dbReference type="InterPro" id="IPR056944">
    <property type="entry name" value="Tubby_C-like"/>
</dbReference>
<gene>
    <name evidence="2" type="ORF">BAOM_0930</name>
</gene>
<dbReference type="Proteomes" id="UP000283095">
    <property type="component" value="Chromosome"/>
</dbReference>
<feature type="domain" description="Tubby C-terminal" evidence="1">
    <location>
        <begin position="4"/>
        <end position="175"/>
    </location>
</feature>
<evidence type="ECO:0000313" key="2">
    <source>
        <dbReference type="EMBL" id="AZV41541.1"/>
    </source>
</evidence>
<dbReference type="RefSeq" id="WP_127759206.1">
    <property type="nucleotide sequence ID" value="NZ_CP026095.1"/>
</dbReference>
<reference evidence="2 3" key="1">
    <citation type="submission" date="2018-01" db="EMBL/GenBank/DDBJ databases">
        <title>Bacillus asahii Genome sequencing and assembly.</title>
        <authorList>
            <person name="Jiang H."/>
            <person name="Feng Y."/>
            <person name="Zhao F."/>
            <person name="Lin X."/>
        </authorList>
    </citation>
    <scope>NUCLEOTIDE SEQUENCE [LARGE SCALE GENOMIC DNA]</scope>
    <source>
        <strain evidence="2 3">OM18</strain>
    </source>
</reference>
<evidence type="ECO:0000259" key="1">
    <source>
        <dbReference type="Pfam" id="PF23728"/>
    </source>
</evidence>
<name>A0A3T0KMU3_9BACI</name>
<protein>
    <recommendedName>
        <fullName evidence="1">Tubby C-terminal domain-containing protein</fullName>
    </recommendedName>
</protein>
<dbReference type="AlphaFoldDB" id="A0A3T0KMU3"/>
<organism evidence="2 3">
    <name type="scientific">Peribacillus asahii</name>
    <dbReference type="NCBI Taxonomy" id="228899"/>
    <lineage>
        <taxon>Bacteria</taxon>
        <taxon>Bacillati</taxon>
        <taxon>Bacillota</taxon>
        <taxon>Bacilli</taxon>
        <taxon>Bacillales</taxon>
        <taxon>Bacillaceae</taxon>
        <taxon>Peribacillus</taxon>
    </lineage>
</organism>
<sequence length="177" mass="20647">MEQFTYQVPEEMHISTIIPIINEQREAVFEIRKQQHKFLARFVHNTLRGGLPYSYKIANAYGKPLYTIVCAFPGIRYKLTDHLSSQTVPIASHRVHLIEKAYHFRLDNLEYSFEKDYKDVGYLKCNNKQVATVSMPIKTNISLFKKLELDTIIIKSTTQEVASLAAVLYHTFYYYDA</sequence>
<dbReference type="KEGG" id="pasa:BAOM_0930"/>
<dbReference type="EMBL" id="CP026095">
    <property type="protein sequence ID" value="AZV41541.1"/>
    <property type="molecule type" value="Genomic_DNA"/>
</dbReference>
<proteinExistence type="predicted"/>
<dbReference type="OrthoDB" id="2739369at2"/>